<feature type="transmembrane region" description="Helical" evidence="2">
    <location>
        <begin position="70"/>
        <end position="94"/>
    </location>
</feature>
<feature type="region of interest" description="Disordered" evidence="1">
    <location>
        <begin position="1"/>
        <end position="63"/>
    </location>
</feature>
<dbReference type="EMBL" id="JAAXPJ010000027">
    <property type="protein sequence ID" value="NKZ15764.1"/>
    <property type="molecule type" value="Genomic_DNA"/>
</dbReference>
<organism evidence="3 4">
    <name type="scientific">Mycolicibacterium septicum DSM 44393</name>
    <dbReference type="NCBI Taxonomy" id="1341646"/>
    <lineage>
        <taxon>Bacteria</taxon>
        <taxon>Bacillati</taxon>
        <taxon>Actinomycetota</taxon>
        <taxon>Actinomycetes</taxon>
        <taxon>Mycobacteriales</taxon>
        <taxon>Mycobacteriaceae</taxon>
        <taxon>Mycolicibacterium</taxon>
    </lineage>
</organism>
<proteinExistence type="predicted"/>
<keyword evidence="2" id="KW-0472">Membrane</keyword>
<sequence>MAADGDDQQDPAENAPENGPNSVIPIPEEPPPVEVQPELSDTAGNGNPPDAAPTPVTTSKQSVPKHRFRWWALGIIAVLFVLTGTGTLLTAALSTHDGATQVASDIAKTAIPTLLTLLGTATAWAFKSED</sequence>
<reference evidence="3 4" key="1">
    <citation type="submission" date="2020-04" db="EMBL/GenBank/DDBJ databases">
        <title>MicrobeNet Type strains.</title>
        <authorList>
            <person name="Nicholson A.C."/>
        </authorList>
    </citation>
    <scope>NUCLEOTIDE SEQUENCE [LARGE SCALE GENOMIC DNA]</scope>
    <source>
        <strain evidence="3 4">ATCC 700731</strain>
    </source>
</reference>
<dbReference type="GeneID" id="98803050"/>
<keyword evidence="2" id="KW-0812">Transmembrane</keyword>
<dbReference type="Proteomes" id="UP000518188">
    <property type="component" value="Unassembled WGS sequence"/>
</dbReference>
<keyword evidence="2" id="KW-1133">Transmembrane helix</keyword>
<comment type="caution">
    <text evidence="3">The sequence shown here is derived from an EMBL/GenBank/DDBJ whole genome shotgun (WGS) entry which is preliminary data.</text>
</comment>
<gene>
    <name evidence="3" type="ORF">HGA11_32845</name>
</gene>
<dbReference type="AlphaFoldDB" id="A0A7X6MZH4"/>
<evidence type="ECO:0000313" key="4">
    <source>
        <dbReference type="Proteomes" id="UP000518188"/>
    </source>
</evidence>
<protein>
    <submittedName>
        <fullName evidence="3">Uncharacterized protein</fullName>
    </submittedName>
</protein>
<evidence type="ECO:0000256" key="2">
    <source>
        <dbReference type="SAM" id="Phobius"/>
    </source>
</evidence>
<feature type="compositionally biased region" description="Acidic residues" evidence="1">
    <location>
        <begin position="1"/>
        <end position="10"/>
    </location>
</feature>
<name>A0A7X6MZH4_9MYCO</name>
<evidence type="ECO:0000256" key="1">
    <source>
        <dbReference type="SAM" id="MobiDB-lite"/>
    </source>
</evidence>
<dbReference type="RefSeq" id="WP_055109375.1">
    <property type="nucleotide sequence ID" value="NZ_HG322955.1"/>
</dbReference>
<evidence type="ECO:0000313" key="3">
    <source>
        <dbReference type="EMBL" id="NKZ15764.1"/>
    </source>
</evidence>
<accession>A0A7X6MZH4</accession>